<evidence type="ECO:0000313" key="4">
    <source>
        <dbReference type="Proteomes" id="UP000552097"/>
    </source>
</evidence>
<keyword evidence="1" id="KW-0175">Coiled coil</keyword>
<reference evidence="3 4" key="1">
    <citation type="submission" date="2020-08" db="EMBL/GenBank/DDBJ databases">
        <title>Sequencing the genomes of 1000 actinobacteria strains.</title>
        <authorList>
            <person name="Klenk H.-P."/>
        </authorList>
    </citation>
    <scope>NUCLEOTIDE SEQUENCE [LARGE SCALE GENOMIC DNA]</scope>
    <source>
        <strain evidence="3 4">DSM 45486</strain>
    </source>
</reference>
<sequence length="186" mass="20797">MASPEAAASHWVQREIRYWQENRDQATLLIVVTSGEVSWSGDDFDWDRTTALPHQLGGWFREEPLWIVLDKDRSDDTRLSLRDAEFRSAACRLAAPVHGMAPDELDGEDVRQFRVATRLRRAAVAALSMLLVAATVLGLVAVRQRAVAIEERDRAERQLRIASARALAAESDGLASRDPVLAARWP</sequence>
<keyword evidence="2" id="KW-1133">Transmembrane helix</keyword>
<proteinExistence type="predicted"/>
<comment type="caution">
    <text evidence="3">The sequence shown here is derived from an EMBL/GenBank/DDBJ whole genome shotgun (WGS) entry which is preliminary data.</text>
</comment>
<protein>
    <submittedName>
        <fullName evidence="3">Uncharacterized protein</fullName>
    </submittedName>
</protein>
<dbReference type="RefSeq" id="WP_184917243.1">
    <property type="nucleotide sequence ID" value="NZ_JACHMO010000001.1"/>
</dbReference>
<dbReference type="AlphaFoldDB" id="A0A7W9HFR1"/>
<organism evidence="3 4">
    <name type="scientific">Saccharothrix ecbatanensis</name>
    <dbReference type="NCBI Taxonomy" id="1105145"/>
    <lineage>
        <taxon>Bacteria</taxon>
        <taxon>Bacillati</taxon>
        <taxon>Actinomycetota</taxon>
        <taxon>Actinomycetes</taxon>
        <taxon>Pseudonocardiales</taxon>
        <taxon>Pseudonocardiaceae</taxon>
        <taxon>Saccharothrix</taxon>
    </lineage>
</organism>
<keyword evidence="2" id="KW-0812">Transmembrane</keyword>
<evidence type="ECO:0000256" key="1">
    <source>
        <dbReference type="SAM" id="Coils"/>
    </source>
</evidence>
<dbReference type="EMBL" id="JACHMO010000001">
    <property type="protein sequence ID" value="MBB5801427.1"/>
    <property type="molecule type" value="Genomic_DNA"/>
</dbReference>
<accession>A0A7W9HFR1</accession>
<gene>
    <name evidence="3" type="ORF">F4560_001195</name>
</gene>
<keyword evidence="4" id="KW-1185">Reference proteome</keyword>
<evidence type="ECO:0000256" key="2">
    <source>
        <dbReference type="SAM" id="Phobius"/>
    </source>
</evidence>
<dbReference type="Proteomes" id="UP000552097">
    <property type="component" value="Unassembled WGS sequence"/>
</dbReference>
<feature type="transmembrane region" description="Helical" evidence="2">
    <location>
        <begin position="122"/>
        <end position="142"/>
    </location>
</feature>
<feature type="coiled-coil region" evidence="1">
    <location>
        <begin position="145"/>
        <end position="172"/>
    </location>
</feature>
<keyword evidence="2" id="KW-0472">Membrane</keyword>
<name>A0A7W9HFR1_9PSEU</name>
<evidence type="ECO:0000313" key="3">
    <source>
        <dbReference type="EMBL" id="MBB5801427.1"/>
    </source>
</evidence>